<dbReference type="Gene3D" id="2.60.120.200">
    <property type="match status" value="1"/>
</dbReference>
<evidence type="ECO:0000313" key="3">
    <source>
        <dbReference type="EMBL" id="AYL95250.1"/>
    </source>
</evidence>
<dbReference type="OrthoDB" id="1491481at2"/>
<dbReference type="PANTHER" id="PTHR19328:SF75">
    <property type="entry name" value="ALDOSE SUGAR DEHYDROGENASE YLII"/>
    <property type="match status" value="1"/>
</dbReference>
<dbReference type="Gene3D" id="2.60.120.430">
    <property type="entry name" value="Galactose-binding lectin"/>
    <property type="match status" value="1"/>
</dbReference>
<evidence type="ECO:0000259" key="2">
    <source>
        <dbReference type="Pfam" id="PF13205"/>
    </source>
</evidence>
<reference evidence="3 4" key="1">
    <citation type="submission" date="2018-10" db="EMBL/GenBank/DDBJ databases">
        <title>Genome sequencing of Mucilaginibacter sp. HYN0043.</title>
        <authorList>
            <person name="Kim M."/>
            <person name="Yi H."/>
        </authorList>
    </citation>
    <scope>NUCLEOTIDE SEQUENCE [LARGE SCALE GENOMIC DNA]</scope>
    <source>
        <strain evidence="3 4">HYN0043</strain>
    </source>
</reference>
<name>A0A494VPY8_9SPHI</name>
<feature type="domain" description="SbsA Ig-like" evidence="2">
    <location>
        <begin position="682"/>
        <end position="799"/>
    </location>
</feature>
<evidence type="ECO:0000256" key="1">
    <source>
        <dbReference type="ARBA" id="ARBA00022729"/>
    </source>
</evidence>
<gene>
    <name evidence="3" type="ORF">HYN43_008065</name>
</gene>
<dbReference type="SUPFAM" id="SSF63829">
    <property type="entry name" value="Calcium-dependent phosphotriesterase"/>
    <property type="match status" value="1"/>
</dbReference>
<protein>
    <recommendedName>
        <fullName evidence="2">SbsA Ig-like domain-containing protein</fullName>
    </recommendedName>
</protein>
<keyword evidence="1" id="KW-0732">Signal</keyword>
<accession>A0A494VPY8</accession>
<dbReference type="InterPro" id="IPR032812">
    <property type="entry name" value="SbsA_Ig"/>
</dbReference>
<dbReference type="InterPro" id="IPR011042">
    <property type="entry name" value="6-blade_b-propeller_TolB-like"/>
</dbReference>
<proteinExistence type="predicted"/>
<dbReference type="Gene3D" id="2.120.10.30">
    <property type="entry name" value="TolB, C-terminal domain"/>
    <property type="match status" value="1"/>
</dbReference>
<dbReference type="KEGG" id="muh:HYN43_008065"/>
<dbReference type="PANTHER" id="PTHR19328">
    <property type="entry name" value="HEDGEHOG-INTERACTING PROTEIN"/>
    <property type="match status" value="1"/>
</dbReference>
<dbReference type="Proteomes" id="UP000270046">
    <property type="component" value="Chromosome"/>
</dbReference>
<organism evidence="3 4">
    <name type="scientific">Mucilaginibacter celer</name>
    <dbReference type="NCBI Taxonomy" id="2305508"/>
    <lineage>
        <taxon>Bacteria</taxon>
        <taxon>Pseudomonadati</taxon>
        <taxon>Bacteroidota</taxon>
        <taxon>Sphingobacteriia</taxon>
        <taxon>Sphingobacteriales</taxon>
        <taxon>Sphingobacteriaceae</taxon>
        <taxon>Mucilaginibacter</taxon>
    </lineage>
</organism>
<dbReference type="Pfam" id="PF13205">
    <property type="entry name" value="Big_5"/>
    <property type="match status" value="1"/>
</dbReference>
<dbReference type="EMBL" id="CP032869">
    <property type="protein sequence ID" value="AYL95250.1"/>
    <property type="molecule type" value="Genomic_DNA"/>
</dbReference>
<keyword evidence="4" id="KW-1185">Reference proteome</keyword>
<dbReference type="InterPro" id="IPR008979">
    <property type="entry name" value="Galactose-bd-like_sf"/>
</dbReference>
<evidence type="ECO:0000313" key="4">
    <source>
        <dbReference type="Proteomes" id="UP000270046"/>
    </source>
</evidence>
<dbReference type="SUPFAM" id="SSF49785">
    <property type="entry name" value="Galactose-binding domain-like"/>
    <property type="match status" value="1"/>
</dbReference>
<sequence>MHKYLLVTGVVIGFCLSAFTCRGDENKIRIVSQITDTCNHVSTLPCNALAVTLPFNLTFNSPVPGSINDKTGGGTGFTTVNNYSGTRLPADGIPSNLAVPGYEASKIALSNGRIQITTNKGIDYQGNNNQLNVLGVKITRFGKLQIDVKVINPYNGTSSQQAGIWYGLNDKTFIKLDINGNKVELRKELNDITSAAAGNANPDQRVTGTISGLNTKTVTLRLIIDSAAHTAEGFYSRDGIQFISTGASYTTKYLNISGMGLTGNETYAGIFASHRNATAPVTYSFDDFNIADLVPAFKALAFSQKTLSFTALKGAAVIAQQVIVIPNQGHPVVSLSNSNANWLTLPSAANDTLVFNQDAINTTISAGNYQSVIVSSAPGYRSDTLLVNLTVIDALQPAIVKINFQDAQTVPPPGYIRDFGQVYGMHSGLNQMSGYEFGWKKRSDGTVLNLTANGRNRSVPEDLLLATFMHMQANNISGSFTGLKTEGYWEMKVPNGTYDVTASVGDGTVGTAPEAHSINIEGVNAINRFVPSGKQGSIGRFKAATQRISVNDEHLTINADGGTNTKINFAGIEPVSLSAYLYWSNPGRNLIIKKGTAATASFTNVLGSSNNLASSYSLGVSYAAGASGWLNFTTLKTGAQPLVSFDYSAAKSLPVGTYNAVITATSQRYTSASFPVQINVVDTLRPYVISSTPANDERKVSLATVSFAANNLHVPAVAGYQGGVDNSTITNTSVKLLQQADTSFTPVTGVVQGTGGGDAISFSPSSALLPNTTYKFVVTANVKSYSGAAFNPYEATFTTDAAKIDSANILNAQFVKVAVAGTQGKKYCSLTIGPDGNLYALRLDGVIERFSINHTDGTLTLNKTIRTLVNKYGNRSAIGITFDPMSTAANPVAWVSHSSAGLTTAPAFDGNISRLEGDSLQTEQLIITKLPRSTRDHMVNSLAFGPDHALYICQGSNSSAGLYDSDWQRNESLLSGAVLRLDLVKLGGLTLPLNVQTTTSQALINNAPAVSATMSDGTYNPYGSLSPLTIYASGVRNAYDLVWHSNGQLYLPANGSGGGGNSPASVNGTRRPNGTFYNGPAVPATTGVQVQDDWLFRVNPDFAVGYYGHPNPLRGEYVINRGYADNPLYSPAVVPDSNYRAAYNFGLNNSPDGAIEYKSNTFNGALKGRLLVCRFSGGGDIIVMQPGSITKTSYTGNNDHIYDVVKVNTGSSNSGLVGMSGFANPLDLVEDTLSGNLYVIEYNWNDNPNLTAQITLLRASANAQPQPMLTLSAVPLPKVNAYTDQVYEVTLSNRGDGVSNVNDIGLTGADASRFKISGIPMPDNTHPLTLKKNGALSFKVSSPSTLNGSFKTHLRVTSREDTTKEVLIENQVRVDTSPGKKDYELEADQRNADSHTLQVYPNPNTDGRIYVRLRNFKPREAFSLYLYSIQGASIETIRTIVNEAGEFNTAFKSLSTTYNKFYLVRVEYLSGYKYAKVFVGSGY</sequence>